<protein>
    <recommendedName>
        <fullName evidence="2">Aerotolerance regulator N-terminal domain-containing protein</fullName>
    </recommendedName>
</protein>
<dbReference type="Pfam" id="PF07584">
    <property type="entry name" value="BatA"/>
    <property type="match status" value="1"/>
</dbReference>
<evidence type="ECO:0000256" key="1">
    <source>
        <dbReference type="SAM" id="Phobius"/>
    </source>
</evidence>
<sequence length="471" mass="54185">MNFLSPVFLYFLPLSLLPLISLFLKKRSSRITFVSWLFLLKDSEFARKRKFHRNLIIILRCLILALLLIFLAKPITSRYAFKKIYFETGIFSQKAEAKNRKYLRSLLGYFGKRVDAFCDPLKPEQKPEGKIYIISDFSDPGIYQRFSGGFYFDTLSISNAGINSVDFDPVSKAYYLKITNYNKKDSVFHIVVYMNSRKLLESSFVLPKTKTILWKQEIPQSGRLLKICLMPEDDILLDNCLELSAPEKLKYYLASLNLYVENFMQIVGIKTSLDSADVLISFNRVLKPGKSTKEVIIFFDKPVEGIKSVIDDSLKESGPFKVSGWNFGKVFLSDTSKGFTDIRSFLQRATLKLNLNGVTYVFIGLVPDIEKNDAVYCPDFWSYFLQLLNSKPVIAYTTTKERAGKILNDTLFLPDTLQTNTSRAQEVSLSSHYLPLPEVVKTVNTIRYLILGLLILLVALEFYLTFRYFFD</sequence>
<dbReference type="NCBIfam" id="TIGR02226">
    <property type="entry name" value="two_anch"/>
    <property type="match status" value="1"/>
</dbReference>
<keyword evidence="1" id="KW-0812">Transmembrane</keyword>
<keyword evidence="1" id="KW-1133">Transmembrane helix</keyword>
<feature type="domain" description="Aerotolerance regulator N-terminal" evidence="2">
    <location>
        <begin position="1"/>
        <end position="74"/>
    </location>
</feature>
<dbReference type="InterPro" id="IPR011933">
    <property type="entry name" value="Double_TM_dom"/>
</dbReference>
<dbReference type="InterPro" id="IPR024163">
    <property type="entry name" value="Aerotolerance_reg_N"/>
</dbReference>
<reference evidence="3" key="1">
    <citation type="journal article" date="2020" name="mSystems">
        <title>Genome- and Community-Level Interaction Insights into Carbon Utilization and Element Cycling Functions of Hydrothermarchaeota in Hydrothermal Sediment.</title>
        <authorList>
            <person name="Zhou Z."/>
            <person name="Liu Y."/>
            <person name="Xu W."/>
            <person name="Pan J."/>
            <person name="Luo Z.H."/>
            <person name="Li M."/>
        </authorList>
    </citation>
    <scope>NUCLEOTIDE SEQUENCE [LARGE SCALE GENOMIC DNA]</scope>
    <source>
        <strain evidence="3">SpSt-754</strain>
    </source>
</reference>
<proteinExistence type="predicted"/>
<keyword evidence="1" id="KW-0472">Membrane</keyword>
<dbReference type="EMBL" id="DTGD01000257">
    <property type="protein sequence ID" value="HGB36617.1"/>
    <property type="molecule type" value="Genomic_DNA"/>
</dbReference>
<organism evidence="3">
    <name type="scientific">candidate division WOR-3 bacterium</name>
    <dbReference type="NCBI Taxonomy" id="2052148"/>
    <lineage>
        <taxon>Bacteria</taxon>
        <taxon>Bacteria division WOR-3</taxon>
    </lineage>
</organism>
<feature type="transmembrane region" description="Helical" evidence="1">
    <location>
        <begin position="448"/>
        <end position="470"/>
    </location>
</feature>
<feature type="transmembrane region" description="Helical" evidence="1">
    <location>
        <begin position="55"/>
        <end position="72"/>
    </location>
</feature>
<accession>A0A7V3KPV5</accession>
<evidence type="ECO:0000259" key="2">
    <source>
        <dbReference type="Pfam" id="PF07584"/>
    </source>
</evidence>
<comment type="caution">
    <text evidence="3">The sequence shown here is derived from an EMBL/GenBank/DDBJ whole genome shotgun (WGS) entry which is preliminary data.</text>
</comment>
<name>A0A7V3KPV5_UNCW3</name>
<evidence type="ECO:0000313" key="3">
    <source>
        <dbReference type="EMBL" id="HGB36617.1"/>
    </source>
</evidence>
<feature type="transmembrane region" description="Helical" evidence="1">
    <location>
        <begin position="6"/>
        <end position="24"/>
    </location>
</feature>
<dbReference type="AlphaFoldDB" id="A0A7V3KPV5"/>
<gene>
    <name evidence="3" type="ORF">ENV38_06915</name>
</gene>